<feature type="domain" description="Olfactomedin-like" evidence="4">
    <location>
        <begin position="118"/>
        <end position="240"/>
    </location>
</feature>
<dbReference type="AlphaFoldDB" id="A0A663FGQ9"/>
<dbReference type="GeneTree" id="ENSGT00940000160055"/>
<dbReference type="GO" id="GO:0005615">
    <property type="term" value="C:extracellular space"/>
    <property type="evidence" value="ECO:0007669"/>
    <property type="project" value="TreeGrafter"/>
</dbReference>
<keyword evidence="2" id="KW-0964">Secreted</keyword>
<evidence type="ECO:0000313" key="5">
    <source>
        <dbReference type="Ensembl" id="ENSACCP00020024016.1"/>
    </source>
</evidence>
<dbReference type="PANTHER" id="PTHR23192:SF13">
    <property type="entry name" value="OLFACTOMEDIN-LIKE PROTEIN 1"/>
    <property type="match status" value="1"/>
</dbReference>
<dbReference type="GO" id="GO:0007165">
    <property type="term" value="P:signal transduction"/>
    <property type="evidence" value="ECO:0007669"/>
    <property type="project" value="TreeGrafter"/>
</dbReference>
<dbReference type="PROSITE" id="PS51132">
    <property type="entry name" value="OLF"/>
    <property type="match status" value="1"/>
</dbReference>
<dbReference type="Proteomes" id="UP000472275">
    <property type="component" value="Chromosome 16"/>
</dbReference>
<reference evidence="5" key="1">
    <citation type="submission" date="2025-08" db="UniProtKB">
        <authorList>
            <consortium name="Ensembl"/>
        </authorList>
    </citation>
    <scope>IDENTIFICATION</scope>
</reference>
<dbReference type="InterPro" id="IPR050605">
    <property type="entry name" value="Olfactomedin-like_domain"/>
</dbReference>
<dbReference type="Ensembl" id="ENSACCT00020025082.1">
    <property type="protein sequence ID" value="ENSACCP00020024016.1"/>
    <property type="gene ID" value="ENSACCG00020016481.1"/>
</dbReference>
<reference evidence="5" key="2">
    <citation type="submission" date="2025-09" db="UniProtKB">
        <authorList>
            <consortium name="Ensembl"/>
        </authorList>
    </citation>
    <scope>IDENTIFICATION</scope>
</reference>
<proteinExistence type="predicted"/>
<protein>
    <submittedName>
        <fullName evidence="5">Olfactomedin like 1</fullName>
    </submittedName>
</protein>
<comment type="caution">
    <text evidence="3">Lacks conserved residue(s) required for the propagation of feature annotation.</text>
</comment>
<dbReference type="InterPro" id="IPR003112">
    <property type="entry name" value="Olfac-like_dom"/>
</dbReference>
<evidence type="ECO:0000313" key="6">
    <source>
        <dbReference type="Proteomes" id="UP000472275"/>
    </source>
</evidence>
<organism evidence="5 6">
    <name type="scientific">Aquila chrysaetos chrysaetos</name>
    <dbReference type="NCBI Taxonomy" id="223781"/>
    <lineage>
        <taxon>Eukaryota</taxon>
        <taxon>Metazoa</taxon>
        <taxon>Chordata</taxon>
        <taxon>Craniata</taxon>
        <taxon>Vertebrata</taxon>
        <taxon>Euteleostomi</taxon>
        <taxon>Archelosauria</taxon>
        <taxon>Archosauria</taxon>
        <taxon>Dinosauria</taxon>
        <taxon>Saurischia</taxon>
        <taxon>Theropoda</taxon>
        <taxon>Coelurosauria</taxon>
        <taxon>Aves</taxon>
        <taxon>Neognathae</taxon>
        <taxon>Neoaves</taxon>
        <taxon>Telluraves</taxon>
        <taxon>Accipitrimorphae</taxon>
        <taxon>Accipitriformes</taxon>
        <taxon>Accipitridae</taxon>
        <taxon>Accipitrinae</taxon>
        <taxon>Aquila</taxon>
    </lineage>
</organism>
<evidence type="ECO:0000256" key="1">
    <source>
        <dbReference type="ARBA" id="ARBA00004613"/>
    </source>
</evidence>
<evidence type="ECO:0000256" key="3">
    <source>
        <dbReference type="PROSITE-ProRule" id="PRU00446"/>
    </source>
</evidence>
<evidence type="ECO:0000259" key="4">
    <source>
        <dbReference type="PROSITE" id="PS51132"/>
    </source>
</evidence>
<sequence>SSQSGSWASIFRPLMIFTQAAKRLEKCNQDILDYVEEFRDFSKMVLSRLAGLNNYKAEVKSEVENLLTRIERAQRDIDYFGSVTDSNTCIEVHEDLVKQQLFEEAEEKKKLKLMLNASCDHMLAGIKSLKVVKKTGDKHGSWMKDPGKKHTKIYLLNGSVNNVILEFANIMTFMESNHTLKARRVTLPFPWEGTGHVIYQGFLFYHRYVAAAKYSFLSASICHLSMFFSVSLLVCQKECS</sequence>
<accession>A0A663FGQ9</accession>
<gene>
    <name evidence="5" type="primary">OLFML1</name>
</gene>
<dbReference type="PANTHER" id="PTHR23192">
    <property type="entry name" value="OLFACTOMEDIN-RELATED"/>
    <property type="match status" value="1"/>
</dbReference>
<comment type="subcellular location">
    <subcellularLocation>
        <location evidence="1">Secreted</location>
    </subcellularLocation>
</comment>
<name>A0A663FGQ9_AQUCH</name>
<evidence type="ECO:0000256" key="2">
    <source>
        <dbReference type="ARBA" id="ARBA00022525"/>
    </source>
</evidence>
<dbReference type="Pfam" id="PF02191">
    <property type="entry name" value="OLF"/>
    <property type="match status" value="1"/>
</dbReference>
<keyword evidence="6" id="KW-1185">Reference proteome</keyword>